<feature type="transmembrane region" description="Helical" evidence="1">
    <location>
        <begin position="282"/>
        <end position="300"/>
    </location>
</feature>
<dbReference type="Gene3D" id="3.90.550.10">
    <property type="entry name" value="Spore Coat Polysaccharide Biosynthesis Protein SpsA, Chain A"/>
    <property type="match status" value="1"/>
</dbReference>
<gene>
    <name evidence="2" type="ORF">EM308_16970</name>
</gene>
<sequence>MQNNPFISICIPANGRIEYVRNTLTSIYTEENDLKLPLNEFEVILSDNDPNCGLEILKTEFPYKNFHYFNTNCEGFLNSFHVLTYARGNFLKLHNSQETFRSGALLKIIGFLKSIEKSKPAVFFTSGFLTTGEITHFSKFDDFMCNLSYWSSWSNGFGIWRDDFDNIKENNNLNKLFPHTSLFLTQYNKATFILNDELLFNTQFVKKRGGHNKFHAFSIEYPSLIDSIYNKGYIKLETKNRILKDILYNYLSLLFFNVKIAKRETFSADGFKQNIQVYFPKGSYWLVLCLSFIIPLKVIWRKIKINYLLKSKI</sequence>
<name>A0AAC9I5X0_9FLAO</name>
<dbReference type="InterPro" id="IPR029044">
    <property type="entry name" value="Nucleotide-diphossugar_trans"/>
</dbReference>
<dbReference type="KEGG" id="fgl:EM308_16970"/>
<evidence type="ECO:0000313" key="3">
    <source>
        <dbReference type="Proteomes" id="UP000175968"/>
    </source>
</evidence>
<dbReference type="AlphaFoldDB" id="A0AAC9I5X0"/>
<keyword evidence="1" id="KW-0472">Membrane</keyword>
<dbReference type="RefSeq" id="WP_035640263.1">
    <property type="nucleotide sequence ID" value="NZ_CP017479.1"/>
</dbReference>
<dbReference type="SUPFAM" id="SSF53448">
    <property type="entry name" value="Nucleotide-diphospho-sugar transferases"/>
    <property type="match status" value="1"/>
</dbReference>
<dbReference type="GO" id="GO:0016740">
    <property type="term" value="F:transferase activity"/>
    <property type="evidence" value="ECO:0007669"/>
    <property type="project" value="UniProtKB-KW"/>
</dbReference>
<accession>A0AAC9I5X0</accession>
<evidence type="ECO:0000256" key="1">
    <source>
        <dbReference type="SAM" id="Phobius"/>
    </source>
</evidence>
<organism evidence="2 3">
    <name type="scientific">Flavobacterium gilvum</name>
    <dbReference type="NCBI Taxonomy" id="1492737"/>
    <lineage>
        <taxon>Bacteria</taxon>
        <taxon>Pseudomonadati</taxon>
        <taxon>Bacteroidota</taxon>
        <taxon>Flavobacteriia</taxon>
        <taxon>Flavobacteriales</taxon>
        <taxon>Flavobacteriaceae</taxon>
        <taxon>Flavobacterium</taxon>
    </lineage>
</organism>
<keyword evidence="3" id="KW-1185">Reference proteome</keyword>
<keyword evidence="1" id="KW-0812">Transmembrane</keyword>
<dbReference type="EMBL" id="CP017479">
    <property type="protein sequence ID" value="AOW11041.1"/>
    <property type="molecule type" value="Genomic_DNA"/>
</dbReference>
<protein>
    <submittedName>
        <fullName evidence="2">Glycosyl transferase family 2</fullName>
    </submittedName>
</protein>
<keyword evidence="2" id="KW-0808">Transferase</keyword>
<reference evidence="2 3" key="1">
    <citation type="submission" date="2016-10" db="EMBL/GenBank/DDBJ databases">
        <title>Flavobacterium gilvum sp. nov., isolated from stream water.</title>
        <authorList>
            <person name="Shin S.-K."/>
            <person name="Cho Y.-J."/>
            <person name="Yi H."/>
        </authorList>
    </citation>
    <scope>NUCLEOTIDE SEQUENCE [LARGE SCALE GENOMIC DNA]</scope>
    <source>
        <strain evidence="2 3">EM1308</strain>
    </source>
</reference>
<proteinExistence type="predicted"/>
<evidence type="ECO:0000313" key="2">
    <source>
        <dbReference type="EMBL" id="AOW11041.1"/>
    </source>
</evidence>
<keyword evidence="1" id="KW-1133">Transmembrane helix</keyword>
<dbReference type="Proteomes" id="UP000175968">
    <property type="component" value="Chromosome"/>
</dbReference>